<dbReference type="OrthoDB" id="10575270at2759"/>
<dbReference type="InParanoid" id="A0A7M7KNH5"/>
<reference evidence="2" key="1">
    <citation type="submission" date="2021-01" db="UniProtKB">
        <authorList>
            <consortium name="EnsemblMetazoa"/>
        </authorList>
    </citation>
    <scope>IDENTIFICATION</scope>
</reference>
<dbReference type="GeneID" id="111253790"/>
<evidence type="ECO:0000313" key="2">
    <source>
        <dbReference type="EnsemblMetazoa" id="XP_022669554"/>
    </source>
</evidence>
<protein>
    <submittedName>
        <fullName evidence="2">Uncharacterized protein</fullName>
    </submittedName>
</protein>
<sequence>MKNYRRRDMEKMQGAYKVEQVLNKRISLAYSDGTRSDMVEGEPIAWTKRRQLYGSSFLSLGELTLMVRNVLRGSGEVSFEELILIFHGALECDLRKALNSLITSNHARALGKHQYEFVKNKPTLNDANEIREEVEAMQRLKYKILSNPSEEAMTTSDESFEDDEYKTKDDSALLSKMSTISVVDSLDNFDQTQGHVSDEYSRTSQHLRDSSRLLKDSYKWVRVSRTVNNDKKDKPEPALPPKTDTSVNDSGVALNGSTGELRCVTAEDYIRRTAMAHTACMNRAQPPSTLDTEKQDRYRWTNKTSDPVRKDPVTALESYCVLSGKPTPGYTVTFMPQEKVHFCVLQVDNCAFRSYPSMALTYKRAVEIAAEKAVSALEGASGPQETKRFKRYRIEYYFLGTFVTGWKRCDFAPVYESIRWMKLQTLRESSLKRKLTNKPQSRRFS</sequence>
<feature type="compositionally biased region" description="Polar residues" evidence="1">
    <location>
        <begin position="148"/>
        <end position="157"/>
    </location>
</feature>
<dbReference type="Proteomes" id="UP000594260">
    <property type="component" value="Unplaced"/>
</dbReference>
<dbReference type="KEGG" id="vde:111253790"/>
<feature type="region of interest" description="Disordered" evidence="1">
    <location>
        <begin position="226"/>
        <end position="253"/>
    </location>
</feature>
<accession>A0A7M7KNH5</accession>
<organism evidence="2 3">
    <name type="scientific">Varroa destructor</name>
    <name type="common">Honeybee mite</name>
    <dbReference type="NCBI Taxonomy" id="109461"/>
    <lineage>
        <taxon>Eukaryota</taxon>
        <taxon>Metazoa</taxon>
        <taxon>Ecdysozoa</taxon>
        <taxon>Arthropoda</taxon>
        <taxon>Chelicerata</taxon>
        <taxon>Arachnida</taxon>
        <taxon>Acari</taxon>
        <taxon>Parasitiformes</taxon>
        <taxon>Mesostigmata</taxon>
        <taxon>Gamasina</taxon>
        <taxon>Dermanyssoidea</taxon>
        <taxon>Varroidae</taxon>
        <taxon>Varroa</taxon>
    </lineage>
</organism>
<dbReference type="SUPFAM" id="SSF54768">
    <property type="entry name" value="dsRNA-binding domain-like"/>
    <property type="match status" value="1"/>
</dbReference>
<keyword evidence="3" id="KW-1185">Reference proteome</keyword>
<name>A0A7M7KNH5_VARDE</name>
<evidence type="ECO:0000256" key="1">
    <source>
        <dbReference type="SAM" id="MobiDB-lite"/>
    </source>
</evidence>
<dbReference type="EnsemblMetazoa" id="XM_022813819">
    <property type="protein sequence ID" value="XP_022669554"/>
    <property type="gene ID" value="LOC111253790"/>
</dbReference>
<evidence type="ECO:0000313" key="3">
    <source>
        <dbReference type="Proteomes" id="UP000594260"/>
    </source>
</evidence>
<dbReference type="RefSeq" id="XP_022669554.1">
    <property type="nucleotide sequence ID" value="XM_022813819.1"/>
</dbReference>
<dbReference type="AlphaFoldDB" id="A0A7M7KNH5"/>
<feature type="region of interest" description="Disordered" evidence="1">
    <location>
        <begin position="148"/>
        <end position="168"/>
    </location>
</feature>
<proteinExistence type="predicted"/>